<dbReference type="Proteomes" id="UP000431684">
    <property type="component" value="Unassembled WGS sequence"/>
</dbReference>
<gene>
    <name evidence="1" type="ORF">GJV26_06130</name>
</gene>
<protein>
    <submittedName>
        <fullName evidence="1">Uncharacterized protein</fullName>
    </submittedName>
</protein>
<organism evidence="1 2">
    <name type="scientific">Pseudoduganella dura</name>
    <dbReference type="NCBI Taxonomy" id="321982"/>
    <lineage>
        <taxon>Bacteria</taxon>
        <taxon>Pseudomonadati</taxon>
        <taxon>Pseudomonadota</taxon>
        <taxon>Betaproteobacteria</taxon>
        <taxon>Burkholderiales</taxon>
        <taxon>Oxalobacteraceae</taxon>
        <taxon>Telluria group</taxon>
        <taxon>Pseudoduganella</taxon>
    </lineage>
</organism>
<dbReference type="EMBL" id="WNWM01000002">
    <property type="protein sequence ID" value="MUI12056.1"/>
    <property type="molecule type" value="Genomic_DNA"/>
</dbReference>
<reference evidence="1 2" key="1">
    <citation type="submission" date="2019-11" db="EMBL/GenBank/DDBJ databases">
        <title>Draft Genome Sequences of Six Type Strains of the Genus Massilia.</title>
        <authorList>
            <person name="Miess H."/>
            <person name="Frediansyah A."/>
            <person name="Goeker M."/>
            <person name="Gross H."/>
        </authorList>
    </citation>
    <scope>NUCLEOTIDE SEQUENCE [LARGE SCALE GENOMIC DNA]</scope>
    <source>
        <strain evidence="1 2">DSM 17513</strain>
    </source>
</reference>
<comment type="caution">
    <text evidence="1">The sequence shown here is derived from an EMBL/GenBank/DDBJ whole genome shotgun (WGS) entry which is preliminary data.</text>
</comment>
<name>A0A6I3X8N0_9BURK</name>
<keyword evidence="2" id="KW-1185">Reference proteome</keyword>
<evidence type="ECO:0000313" key="2">
    <source>
        <dbReference type="Proteomes" id="UP000431684"/>
    </source>
</evidence>
<evidence type="ECO:0000313" key="1">
    <source>
        <dbReference type="EMBL" id="MUI12056.1"/>
    </source>
</evidence>
<sequence>MFVFSQTPAVPMAIVMTFMPGFLLKCQVSCNSHTQHRERNGMRTLRPISYPVSNASTLELLMRRRSTAVSAQGTGAGIAADRIGQPDAAEVHHAGYVKLGDDAAVVPLATRTDPTLACWVALVQAWDGIEGTLQENDAAAGAKDAAPMTSVRPFG</sequence>
<dbReference type="AlphaFoldDB" id="A0A6I3X8N0"/>
<proteinExistence type="predicted"/>
<dbReference type="RefSeq" id="WP_155708050.1">
    <property type="nucleotide sequence ID" value="NZ_BMWU01000005.1"/>
</dbReference>
<accession>A0A6I3X8N0</accession>
<dbReference type="OrthoDB" id="8758700at2"/>